<reference evidence="2" key="1">
    <citation type="submission" date="2020-05" db="UniProtKB">
        <authorList>
            <consortium name="EnsemblMetazoa"/>
        </authorList>
    </citation>
    <scope>IDENTIFICATION</scope>
    <source>
        <strain evidence="2">USDA</strain>
    </source>
</reference>
<dbReference type="GO" id="GO:0047536">
    <property type="term" value="F:2-aminoadipate transaminase activity"/>
    <property type="evidence" value="ECO:0007669"/>
    <property type="project" value="TreeGrafter"/>
</dbReference>
<dbReference type="Pfam" id="PF00155">
    <property type="entry name" value="Aminotran_1_2"/>
    <property type="match status" value="1"/>
</dbReference>
<sequence length="437" mass="49868">MIKTFSKVKNRNRISNAYIVMSLLNEDRKLKHLFDGSDWNVYELKILNLGVGAPGTDLLQHCADIFRQATEHRLKIDNERNSSMLFQYGPTSGTYEARFQIAKYFSQMYKSEVKCEDLIVTSGATQGLHVILSTLVDLNGFIFVDEVTYMLALDSIKQFHTLTIIPIKLNNDGVDLDDLEEQLKENLFKTTKKEFWGMYYTIPTYHNPTGILFSSDTCKGLVKLARKYGILITCDDVYNILYYNDTKVPKRLFDYDNKSDKDYRGHIISNGSFSKILGPGVRLGWLELPKRMKKVLDSCGIINSGGCLNNYTSGIVASLFELGLAQTYIQRMYAAYKERMLATCAILEKELPESCKLVIPEGGYFIWITLDGNCCASEFLKFCMEEEQIFFIVGSRFAVASDKASNCLRLSIAFHSKEKLEDAARRFCLCLKKFLKK</sequence>
<dbReference type="PANTHER" id="PTHR42858:SF1">
    <property type="entry name" value="LD15494P"/>
    <property type="match status" value="1"/>
</dbReference>
<name>A0A1I8QBA1_STOCA</name>
<accession>A0A1I8QBA1</accession>
<proteinExistence type="predicted"/>
<dbReference type="FunFam" id="3.40.640.10:FF:000080">
    <property type="entry name" value="Aminotransferase, putative"/>
    <property type="match status" value="1"/>
</dbReference>
<dbReference type="InterPro" id="IPR004839">
    <property type="entry name" value="Aminotransferase_I/II_large"/>
</dbReference>
<keyword evidence="3" id="KW-1185">Reference proteome</keyword>
<dbReference type="PANTHER" id="PTHR42858">
    <property type="entry name" value="AMINOTRANSFERASE"/>
    <property type="match status" value="1"/>
</dbReference>
<dbReference type="AlphaFoldDB" id="A0A1I8QBA1"/>
<dbReference type="STRING" id="35570.A0A1I8QBA1"/>
<evidence type="ECO:0000313" key="2">
    <source>
        <dbReference type="EnsemblMetazoa" id="SCAU015580-PA"/>
    </source>
</evidence>
<organism evidence="2 3">
    <name type="scientific">Stomoxys calcitrans</name>
    <name type="common">Stable fly</name>
    <name type="synonym">Conops calcitrans</name>
    <dbReference type="NCBI Taxonomy" id="35570"/>
    <lineage>
        <taxon>Eukaryota</taxon>
        <taxon>Metazoa</taxon>
        <taxon>Ecdysozoa</taxon>
        <taxon>Arthropoda</taxon>
        <taxon>Hexapoda</taxon>
        <taxon>Insecta</taxon>
        <taxon>Pterygota</taxon>
        <taxon>Neoptera</taxon>
        <taxon>Endopterygota</taxon>
        <taxon>Diptera</taxon>
        <taxon>Brachycera</taxon>
        <taxon>Muscomorpha</taxon>
        <taxon>Muscoidea</taxon>
        <taxon>Muscidae</taxon>
        <taxon>Stomoxys</taxon>
    </lineage>
</organism>
<gene>
    <name evidence="2" type="primary">106085466</name>
</gene>
<dbReference type="KEGG" id="scac:106085466"/>
<protein>
    <recommendedName>
        <fullName evidence="1">Aminotransferase class I/classII large domain-containing protein</fullName>
    </recommendedName>
</protein>
<dbReference type="InterPro" id="IPR015422">
    <property type="entry name" value="PyrdxlP-dep_Trfase_small"/>
</dbReference>
<dbReference type="OrthoDB" id="7042322at2759"/>
<dbReference type="CDD" id="cd00609">
    <property type="entry name" value="AAT_like"/>
    <property type="match status" value="1"/>
</dbReference>
<dbReference type="Gene3D" id="3.40.640.10">
    <property type="entry name" value="Type I PLP-dependent aspartate aminotransferase-like (Major domain)"/>
    <property type="match status" value="1"/>
</dbReference>
<feature type="domain" description="Aminotransferase class I/classII large" evidence="1">
    <location>
        <begin position="46"/>
        <end position="427"/>
    </location>
</feature>
<dbReference type="VEuPathDB" id="VectorBase:SCAU015580"/>
<dbReference type="InterPro" id="IPR015424">
    <property type="entry name" value="PyrdxlP-dep_Trfase"/>
</dbReference>
<dbReference type="Gene3D" id="3.90.1150.10">
    <property type="entry name" value="Aspartate Aminotransferase, domain 1"/>
    <property type="match status" value="1"/>
</dbReference>
<dbReference type="EnsemblMetazoa" id="SCAU015580-RA">
    <property type="protein sequence ID" value="SCAU015580-PA"/>
    <property type="gene ID" value="SCAU015580"/>
</dbReference>
<evidence type="ECO:0000313" key="3">
    <source>
        <dbReference type="Proteomes" id="UP000095300"/>
    </source>
</evidence>
<dbReference type="Proteomes" id="UP000095300">
    <property type="component" value="Unassembled WGS sequence"/>
</dbReference>
<dbReference type="GO" id="GO:0030170">
    <property type="term" value="F:pyridoxal phosphate binding"/>
    <property type="evidence" value="ECO:0007669"/>
    <property type="project" value="InterPro"/>
</dbReference>
<dbReference type="InterPro" id="IPR015421">
    <property type="entry name" value="PyrdxlP-dep_Trfase_major"/>
</dbReference>
<evidence type="ECO:0000259" key="1">
    <source>
        <dbReference type="Pfam" id="PF00155"/>
    </source>
</evidence>
<dbReference type="SUPFAM" id="SSF53383">
    <property type="entry name" value="PLP-dependent transferases"/>
    <property type="match status" value="1"/>
</dbReference>